<dbReference type="Proteomes" id="UP001162162">
    <property type="component" value="Unassembled WGS sequence"/>
</dbReference>
<feature type="chain" id="PRO_5043776397" description="Gamma-interferon-inducible lysosomal thiol reductase" evidence="6">
    <location>
        <begin position="20"/>
        <end position="215"/>
    </location>
</feature>
<reference evidence="7" key="1">
    <citation type="journal article" date="2023" name="Insect Mol. Biol.">
        <title>Genome sequencing provides insights into the evolution of gene families encoding plant cell wall-degrading enzymes in longhorned beetles.</title>
        <authorList>
            <person name="Shin N.R."/>
            <person name="Okamura Y."/>
            <person name="Kirsch R."/>
            <person name="Pauchet Y."/>
        </authorList>
    </citation>
    <scope>NUCLEOTIDE SEQUENCE</scope>
    <source>
        <strain evidence="7">AMC_N1</strain>
    </source>
</reference>
<evidence type="ECO:0008006" key="9">
    <source>
        <dbReference type="Google" id="ProtNLM"/>
    </source>
</evidence>
<dbReference type="GO" id="GO:0016671">
    <property type="term" value="F:oxidoreductase activity, acting on a sulfur group of donors, disulfide as acceptor"/>
    <property type="evidence" value="ECO:0007669"/>
    <property type="project" value="InterPro"/>
</dbReference>
<dbReference type="Gene3D" id="3.40.30.10">
    <property type="entry name" value="Glutaredoxin"/>
    <property type="match status" value="1"/>
</dbReference>
<feature type="signal peptide" evidence="6">
    <location>
        <begin position="1"/>
        <end position="19"/>
    </location>
</feature>
<gene>
    <name evidence="7" type="ORF">NQ318_019228</name>
</gene>
<keyword evidence="4 6" id="KW-0732">Signal</keyword>
<keyword evidence="8" id="KW-1185">Reference proteome</keyword>
<dbReference type="AlphaFoldDB" id="A0AAV8YYU6"/>
<dbReference type="Pfam" id="PF03227">
    <property type="entry name" value="GILT"/>
    <property type="match status" value="1"/>
</dbReference>
<keyword evidence="3" id="KW-0964">Secreted</keyword>
<evidence type="ECO:0000256" key="4">
    <source>
        <dbReference type="ARBA" id="ARBA00022729"/>
    </source>
</evidence>
<comment type="subcellular location">
    <subcellularLocation>
        <location evidence="1">Secreted</location>
    </subcellularLocation>
</comment>
<dbReference type="PANTHER" id="PTHR13234:SF8">
    <property type="entry name" value="GAMMA-INTERFERON-INDUCIBLE LYSOSOMAL THIOL REDUCTASE"/>
    <property type="match status" value="1"/>
</dbReference>
<evidence type="ECO:0000256" key="3">
    <source>
        <dbReference type="ARBA" id="ARBA00022525"/>
    </source>
</evidence>
<evidence type="ECO:0000256" key="5">
    <source>
        <dbReference type="ARBA" id="ARBA00023180"/>
    </source>
</evidence>
<sequence>MWKYIKLIFVLSCTYEVQCHSLKVSLYYESLCPDCIRFVTKQLFPTYKDIGNDIKLDLIPFGKAKVVNENGKLEFICQHGSSECYGNEIQSCAIALYSVEESTEFIYCAMKSDDPSSDYYLETCANSTGISWASLVKCHTSGQGVELLFENANRTENLQPSLEFVPTVVFDDSFDQTLDDEAIEDLEAVVCKLLRYKPDACKSYFNDEVVLQMIH</sequence>
<evidence type="ECO:0000256" key="6">
    <source>
        <dbReference type="SAM" id="SignalP"/>
    </source>
</evidence>
<dbReference type="GO" id="GO:0005576">
    <property type="term" value="C:extracellular region"/>
    <property type="evidence" value="ECO:0007669"/>
    <property type="project" value="UniProtKB-SubCell"/>
</dbReference>
<evidence type="ECO:0000313" key="7">
    <source>
        <dbReference type="EMBL" id="KAJ8956510.1"/>
    </source>
</evidence>
<dbReference type="EMBL" id="JAPWTK010000029">
    <property type="protein sequence ID" value="KAJ8956510.1"/>
    <property type="molecule type" value="Genomic_DNA"/>
</dbReference>
<dbReference type="PANTHER" id="PTHR13234">
    <property type="entry name" value="GAMMA-INTERFERON INDUCIBLE LYSOSOMAL THIOL REDUCTASE GILT"/>
    <property type="match status" value="1"/>
</dbReference>
<proteinExistence type="inferred from homology"/>
<organism evidence="7 8">
    <name type="scientific">Aromia moschata</name>
    <dbReference type="NCBI Taxonomy" id="1265417"/>
    <lineage>
        <taxon>Eukaryota</taxon>
        <taxon>Metazoa</taxon>
        <taxon>Ecdysozoa</taxon>
        <taxon>Arthropoda</taxon>
        <taxon>Hexapoda</taxon>
        <taxon>Insecta</taxon>
        <taxon>Pterygota</taxon>
        <taxon>Neoptera</taxon>
        <taxon>Endopterygota</taxon>
        <taxon>Coleoptera</taxon>
        <taxon>Polyphaga</taxon>
        <taxon>Cucujiformia</taxon>
        <taxon>Chrysomeloidea</taxon>
        <taxon>Cerambycidae</taxon>
        <taxon>Cerambycinae</taxon>
        <taxon>Callichromatini</taxon>
        <taxon>Aromia</taxon>
    </lineage>
</organism>
<comment type="caution">
    <text evidence="7">The sequence shown here is derived from an EMBL/GenBank/DDBJ whole genome shotgun (WGS) entry which is preliminary data.</text>
</comment>
<dbReference type="InterPro" id="IPR004911">
    <property type="entry name" value="Interferon-induced_GILT"/>
</dbReference>
<keyword evidence="5" id="KW-0325">Glycoprotein</keyword>
<evidence type="ECO:0000313" key="8">
    <source>
        <dbReference type="Proteomes" id="UP001162162"/>
    </source>
</evidence>
<evidence type="ECO:0000256" key="1">
    <source>
        <dbReference type="ARBA" id="ARBA00004613"/>
    </source>
</evidence>
<accession>A0AAV8YYU6</accession>
<name>A0AAV8YYU6_9CUCU</name>
<protein>
    <recommendedName>
        <fullName evidence="9">Gamma-interferon-inducible lysosomal thiol reductase</fullName>
    </recommendedName>
</protein>
<comment type="similarity">
    <text evidence="2">Belongs to the GILT family.</text>
</comment>
<evidence type="ECO:0000256" key="2">
    <source>
        <dbReference type="ARBA" id="ARBA00005679"/>
    </source>
</evidence>